<dbReference type="Pfam" id="PF00929">
    <property type="entry name" value="RNase_T"/>
    <property type="match status" value="1"/>
</dbReference>
<comment type="function">
    <text evidence="14 20">DNA polymerase III is a complex, multichain enzyme responsible for most of the replicative synthesis in bacteria. The epsilon subunit contain the editing function and is a proofreading 3'-5' exonuclease.</text>
</comment>
<dbReference type="EC" id="2.7.7.7" evidence="2 20"/>
<dbReference type="GO" id="GO:0046872">
    <property type="term" value="F:metal ion binding"/>
    <property type="evidence" value="ECO:0007669"/>
    <property type="project" value="UniProtKB-KW"/>
</dbReference>
<comment type="catalytic activity">
    <reaction evidence="16 20">
        <text>DNA(n) + a 2'-deoxyribonucleoside 5'-triphosphate = DNA(n+1) + diphosphate</text>
        <dbReference type="Rhea" id="RHEA:22508"/>
        <dbReference type="Rhea" id="RHEA-COMP:17339"/>
        <dbReference type="Rhea" id="RHEA-COMP:17340"/>
        <dbReference type="ChEBI" id="CHEBI:33019"/>
        <dbReference type="ChEBI" id="CHEBI:61560"/>
        <dbReference type="ChEBI" id="CHEBI:173112"/>
        <dbReference type="EC" id="2.7.7.7"/>
    </reaction>
</comment>
<dbReference type="InterPro" id="IPR006309">
    <property type="entry name" value="DnaQ_proteo"/>
</dbReference>
<keyword evidence="10 20" id="KW-0269">Exonuclease</keyword>
<feature type="compositionally biased region" description="Basic and acidic residues" evidence="21">
    <location>
        <begin position="187"/>
        <end position="217"/>
    </location>
</feature>
<dbReference type="NCBIfam" id="TIGR00573">
    <property type="entry name" value="dnaq"/>
    <property type="match status" value="1"/>
</dbReference>
<evidence type="ECO:0000256" key="21">
    <source>
        <dbReference type="SAM" id="MobiDB-lite"/>
    </source>
</evidence>
<evidence type="ECO:0000256" key="13">
    <source>
        <dbReference type="ARBA" id="ARBA00023211"/>
    </source>
</evidence>
<dbReference type="InterPro" id="IPR013520">
    <property type="entry name" value="Ribonucl_H"/>
</dbReference>
<proteinExistence type="predicted"/>
<feature type="binding site" evidence="19">
    <location>
        <position position="7"/>
    </location>
    <ligand>
        <name>a divalent metal cation</name>
        <dbReference type="ChEBI" id="CHEBI:60240"/>
        <label>1</label>
        <note>catalytic</note>
    </ligand>
</feature>
<dbReference type="SMART" id="SM00479">
    <property type="entry name" value="EXOIII"/>
    <property type="match status" value="1"/>
</dbReference>
<evidence type="ECO:0000256" key="17">
    <source>
        <dbReference type="PIRSR" id="PIRSR606309-1"/>
    </source>
</evidence>
<feature type="domain" description="Exonuclease" evidence="22">
    <location>
        <begin position="2"/>
        <end position="172"/>
    </location>
</feature>
<dbReference type="PANTHER" id="PTHR30231:SF41">
    <property type="entry name" value="DNA POLYMERASE III SUBUNIT EPSILON"/>
    <property type="match status" value="1"/>
</dbReference>
<gene>
    <name evidence="20 23" type="primary">dnaQ</name>
    <name evidence="23" type="ORF">DRB17_02130</name>
</gene>
<comment type="cofactor">
    <cofactor evidence="1 20">
        <name>Mn(2+)</name>
        <dbReference type="ChEBI" id="CHEBI:29035"/>
    </cofactor>
</comment>
<feature type="region of interest" description="Disordered" evidence="21">
    <location>
        <begin position="181"/>
        <end position="223"/>
    </location>
</feature>
<keyword evidence="9 20" id="KW-0378">Hydrolase</keyword>
<evidence type="ECO:0000256" key="14">
    <source>
        <dbReference type="ARBA" id="ARBA00025483"/>
    </source>
</evidence>
<evidence type="ECO:0000256" key="19">
    <source>
        <dbReference type="PIRSR" id="PIRSR606309-3"/>
    </source>
</evidence>
<feature type="binding site" evidence="19">
    <location>
        <position position="155"/>
    </location>
    <ligand>
        <name>a divalent metal cation</name>
        <dbReference type="ChEBI" id="CHEBI:60240"/>
        <label>1</label>
        <note>catalytic</note>
    </ligand>
</feature>
<dbReference type="GO" id="GO:0045004">
    <property type="term" value="P:DNA replication proofreading"/>
    <property type="evidence" value="ECO:0007669"/>
    <property type="project" value="TreeGrafter"/>
</dbReference>
<dbReference type="RefSeq" id="WP_114580528.1">
    <property type="nucleotide sequence ID" value="NZ_QPMH01000002.1"/>
</dbReference>
<evidence type="ECO:0000256" key="7">
    <source>
        <dbReference type="ARBA" id="ARBA00022722"/>
    </source>
</evidence>
<keyword evidence="11 19" id="KW-0460">Magnesium</keyword>
<keyword evidence="6 20" id="KW-0235">DNA replication</keyword>
<evidence type="ECO:0000256" key="15">
    <source>
        <dbReference type="ARBA" id="ARBA00026073"/>
    </source>
</evidence>
<keyword evidence="12 20" id="KW-0239">DNA-directed DNA polymerase</keyword>
<organism evidence="23 24">
    <name type="scientific">Ferruginivarius sediminum</name>
    <dbReference type="NCBI Taxonomy" id="2661937"/>
    <lineage>
        <taxon>Bacteria</taxon>
        <taxon>Pseudomonadati</taxon>
        <taxon>Pseudomonadota</taxon>
        <taxon>Alphaproteobacteria</taxon>
        <taxon>Rhodospirillales</taxon>
        <taxon>Rhodospirillaceae</taxon>
        <taxon>Ferruginivarius</taxon>
    </lineage>
</organism>
<evidence type="ECO:0000256" key="4">
    <source>
        <dbReference type="ARBA" id="ARBA00022679"/>
    </source>
</evidence>
<comment type="subunit">
    <text evidence="15 20">DNA polymerase III contains a core (composed of alpha, epsilon and theta chains) that associates with a tau subunit. This core dimerizes to form the POLIII' complex. PolIII' associates with the gamma complex (composed of gamma, delta, delta', psi and chi chains) and with the beta chain to form the complete DNA polymerase III complex.</text>
</comment>
<evidence type="ECO:0000256" key="5">
    <source>
        <dbReference type="ARBA" id="ARBA00022695"/>
    </source>
</evidence>
<dbReference type="CDD" id="cd06131">
    <property type="entry name" value="DNA_pol_III_epsilon_Ecoli_like"/>
    <property type="match status" value="1"/>
</dbReference>
<dbReference type="Gene3D" id="3.30.420.10">
    <property type="entry name" value="Ribonuclease H-like superfamily/Ribonuclease H"/>
    <property type="match status" value="1"/>
</dbReference>
<accession>A0A369TEK3</accession>
<dbReference type="GO" id="GO:0008408">
    <property type="term" value="F:3'-5' exonuclease activity"/>
    <property type="evidence" value="ECO:0007669"/>
    <property type="project" value="TreeGrafter"/>
</dbReference>
<evidence type="ECO:0000256" key="16">
    <source>
        <dbReference type="ARBA" id="ARBA00049244"/>
    </source>
</evidence>
<dbReference type="PANTHER" id="PTHR30231">
    <property type="entry name" value="DNA POLYMERASE III SUBUNIT EPSILON"/>
    <property type="match status" value="1"/>
</dbReference>
<evidence type="ECO:0000256" key="2">
    <source>
        <dbReference type="ARBA" id="ARBA00012417"/>
    </source>
</evidence>
<dbReference type="NCBIfam" id="NF004316">
    <property type="entry name" value="PRK05711.1"/>
    <property type="match status" value="1"/>
</dbReference>
<dbReference type="Proteomes" id="UP000253941">
    <property type="component" value="Unassembled WGS sequence"/>
</dbReference>
<evidence type="ECO:0000313" key="24">
    <source>
        <dbReference type="Proteomes" id="UP000253941"/>
    </source>
</evidence>
<feature type="binding site" evidence="18">
    <location>
        <position position="52"/>
    </location>
    <ligand>
        <name>substrate</name>
    </ligand>
</feature>
<evidence type="ECO:0000259" key="22">
    <source>
        <dbReference type="SMART" id="SM00479"/>
    </source>
</evidence>
<keyword evidence="5 20" id="KW-0548">Nucleotidyltransferase</keyword>
<evidence type="ECO:0000256" key="6">
    <source>
        <dbReference type="ARBA" id="ARBA00022705"/>
    </source>
</evidence>
<dbReference type="InterPro" id="IPR036397">
    <property type="entry name" value="RNaseH_sf"/>
</dbReference>
<dbReference type="GO" id="GO:0005829">
    <property type="term" value="C:cytosol"/>
    <property type="evidence" value="ECO:0007669"/>
    <property type="project" value="TreeGrafter"/>
</dbReference>
<dbReference type="InterPro" id="IPR012337">
    <property type="entry name" value="RNaseH-like_sf"/>
</dbReference>
<reference evidence="23 24" key="1">
    <citation type="submission" date="2018-07" db="EMBL/GenBank/DDBJ databases">
        <title>Venubactetium sediminum gen. nov., sp. nov., isolated from a marine solar saltern.</title>
        <authorList>
            <person name="Wang S."/>
        </authorList>
    </citation>
    <scope>NUCLEOTIDE SEQUENCE [LARGE SCALE GENOMIC DNA]</scope>
    <source>
        <strain evidence="23 24">WD2A32</strain>
    </source>
</reference>
<evidence type="ECO:0000256" key="10">
    <source>
        <dbReference type="ARBA" id="ARBA00022839"/>
    </source>
</evidence>
<dbReference type="SUPFAM" id="SSF53098">
    <property type="entry name" value="Ribonuclease H-like"/>
    <property type="match status" value="1"/>
</dbReference>
<feature type="binding site" evidence="18">
    <location>
        <position position="57"/>
    </location>
    <ligand>
        <name>substrate</name>
    </ligand>
</feature>
<keyword evidence="13 19" id="KW-0464">Manganese</keyword>
<dbReference type="AlphaFoldDB" id="A0A369TEK3"/>
<comment type="caution">
    <text evidence="23">The sequence shown here is derived from an EMBL/GenBank/DDBJ whole genome shotgun (WGS) entry which is preliminary data.</text>
</comment>
<name>A0A369TEK3_9PROT</name>
<evidence type="ECO:0000256" key="3">
    <source>
        <dbReference type="ARBA" id="ARBA00020352"/>
    </source>
</evidence>
<feature type="binding site" evidence="19">
    <location>
        <position position="9"/>
    </location>
    <ligand>
        <name>a divalent metal cation</name>
        <dbReference type="ChEBI" id="CHEBI:60240"/>
        <label>1</label>
        <note>catalytic</note>
    </ligand>
</feature>
<keyword evidence="8 19" id="KW-0479">Metal-binding</keyword>
<evidence type="ECO:0000256" key="18">
    <source>
        <dbReference type="PIRSR" id="PIRSR606309-2"/>
    </source>
</evidence>
<keyword evidence="4 20" id="KW-0808">Transferase</keyword>
<protein>
    <recommendedName>
        <fullName evidence="3 20">DNA polymerase III subunit epsilon</fullName>
        <ecNumber evidence="2 20">2.7.7.7</ecNumber>
    </recommendedName>
</protein>
<dbReference type="InterPro" id="IPR006054">
    <property type="entry name" value="DnaQ"/>
</dbReference>
<evidence type="ECO:0000256" key="11">
    <source>
        <dbReference type="ARBA" id="ARBA00022842"/>
    </source>
</evidence>
<evidence type="ECO:0000256" key="9">
    <source>
        <dbReference type="ARBA" id="ARBA00022801"/>
    </source>
</evidence>
<dbReference type="EMBL" id="QPMH01000002">
    <property type="protein sequence ID" value="RDD63272.1"/>
    <property type="molecule type" value="Genomic_DNA"/>
</dbReference>
<evidence type="ECO:0000256" key="12">
    <source>
        <dbReference type="ARBA" id="ARBA00022932"/>
    </source>
</evidence>
<dbReference type="NCBIfam" id="TIGR01406">
    <property type="entry name" value="dnaQ_proteo"/>
    <property type="match status" value="1"/>
</dbReference>
<feature type="binding site" evidence="18">
    <location>
        <position position="9"/>
    </location>
    <ligand>
        <name>substrate</name>
    </ligand>
</feature>
<evidence type="ECO:0000256" key="8">
    <source>
        <dbReference type="ARBA" id="ARBA00022723"/>
    </source>
</evidence>
<dbReference type="FunFam" id="3.30.420.10:FF:000012">
    <property type="entry name" value="DNA polymerase III subunit epsilon"/>
    <property type="match status" value="1"/>
</dbReference>
<evidence type="ECO:0000256" key="1">
    <source>
        <dbReference type="ARBA" id="ARBA00001936"/>
    </source>
</evidence>
<dbReference type="GO" id="GO:0003677">
    <property type="term" value="F:DNA binding"/>
    <property type="evidence" value="ECO:0007669"/>
    <property type="project" value="InterPro"/>
</dbReference>
<dbReference type="GO" id="GO:0003887">
    <property type="term" value="F:DNA-directed DNA polymerase activity"/>
    <property type="evidence" value="ECO:0007669"/>
    <property type="project" value="UniProtKB-KW"/>
</dbReference>
<comment type="cofactor">
    <cofactor evidence="19">
        <name>Mg(2+)</name>
        <dbReference type="ChEBI" id="CHEBI:18420"/>
    </cofactor>
    <cofactor evidence="19">
        <name>Mn(2+)</name>
        <dbReference type="ChEBI" id="CHEBI:29035"/>
    </cofactor>
    <text evidence="19">Binds 2 divalent metal cations. Magnesium or manganese.</text>
</comment>
<feature type="active site" description="Proton acceptor" evidence="17">
    <location>
        <position position="150"/>
    </location>
</feature>
<keyword evidence="24" id="KW-1185">Reference proteome</keyword>
<evidence type="ECO:0000313" key="23">
    <source>
        <dbReference type="EMBL" id="RDD63272.1"/>
    </source>
</evidence>
<keyword evidence="7 20" id="KW-0540">Nuclease</keyword>
<sequence>MREIVLDTETTGLDPSAGHRVVEIGCVELVNHVATGRTYHRYINPERDMPEEAYKVHGLDRAFLENHPRFQELADEFLEFLAEDRLIIHNAEFDMRFLNHELGQVGRPRIPFERAVDTVAMARKRFPGAQVNLDALCKRFEIDNSARELHGALLDCELLAEVYLELLGGRQPGLELAEARRGPARVEIAERPPREPRPHSPSDSEKAAHAAMLEKVKNPIWSS</sequence>
<feature type="binding site" evidence="18">
    <location>
        <position position="7"/>
    </location>
    <ligand>
        <name>substrate</name>
    </ligand>
</feature>
<feature type="binding site" evidence="18">
    <location>
        <position position="155"/>
    </location>
    <ligand>
        <name>substrate</name>
    </ligand>
</feature>
<evidence type="ECO:0000256" key="20">
    <source>
        <dbReference type="RuleBase" id="RU364087"/>
    </source>
</evidence>